<dbReference type="Pfam" id="PF06722">
    <property type="entry name" value="EryCIII-like_C"/>
    <property type="match status" value="1"/>
</dbReference>
<keyword evidence="4" id="KW-1185">Reference proteome</keyword>
<dbReference type="InterPro" id="IPR010610">
    <property type="entry name" value="EryCIII-like_C"/>
</dbReference>
<sequence length="138" mass="14111">MDADFLLALGGADLAPLGELPPNVRPLSDWVPLAQLLSGCDAVVHHGGAGTMMAAATVGIPQLFLPSDADHFTNAAAAVAQGFALRAEPQGVDGDLLDTLLNDDALCKAALAMRDEIAALPSPADMVRNIESLATAAR</sequence>
<dbReference type="SUPFAM" id="SSF53756">
    <property type="entry name" value="UDP-Glycosyltransferase/glycogen phosphorylase"/>
    <property type="match status" value="1"/>
</dbReference>
<dbReference type="Gene3D" id="3.40.50.2000">
    <property type="entry name" value="Glycogen Phosphorylase B"/>
    <property type="match status" value="2"/>
</dbReference>
<evidence type="ECO:0000259" key="2">
    <source>
        <dbReference type="Pfam" id="PF06722"/>
    </source>
</evidence>
<proteinExistence type="predicted"/>
<accession>A0ABV2ZZW5</accession>
<name>A0ABV2ZZW5_9ACTN</name>
<organism evidence="3 4">
    <name type="scientific">Streptomyces sp. 900129855</name>
    <dbReference type="NCBI Taxonomy" id="3155129"/>
    <lineage>
        <taxon>Bacteria</taxon>
        <taxon>Bacillati</taxon>
        <taxon>Actinomycetota</taxon>
        <taxon>Actinomycetes</taxon>
        <taxon>Kitasatosporales</taxon>
        <taxon>Streptomycetaceae</taxon>
        <taxon>Streptomyces</taxon>
    </lineage>
</organism>
<gene>
    <name evidence="3" type="ORF">AB0E89_44730</name>
</gene>
<dbReference type="InterPro" id="IPR050426">
    <property type="entry name" value="Glycosyltransferase_28"/>
</dbReference>
<dbReference type="RefSeq" id="WP_334573835.1">
    <property type="nucleotide sequence ID" value="NZ_JBEZVE010000045.1"/>
</dbReference>
<evidence type="ECO:0000313" key="3">
    <source>
        <dbReference type="EMBL" id="MEU3787545.1"/>
    </source>
</evidence>
<feature type="domain" description="Erythromycin biosynthesis protein CIII-like C-terminal" evidence="2">
    <location>
        <begin position="1"/>
        <end position="133"/>
    </location>
</feature>
<evidence type="ECO:0000256" key="1">
    <source>
        <dbReference type="ARBA" id="ARBA00022679"/>
    </source>
</evidence>
<protein>
    <submittedName>
        <fullName evidence="3">Nucleotide disphospho-sugar-binding domain-containing protein</fullName>
    </submittedName>
</protein>
<reference evidence="3 4" key="1">
    <citation type="submission" date="2024-06" db="EMBL/GenBank/DDBJ databases">
        <title>The Natural Products Discovery Center: Release of the First 8490 Sequenced Strains for Exploring Actinobacteria Biosynthetic Diversity.</title>
        <authorList>
            <person name="Kalkreuter E."/>
            <person name="Kautsar S.A."/>
            <person name="Yang D."/>
            <person name="Bader C.D."/>
            <person name="Teijaro C.N."/>
            <person name="Fluegel L."/>
            <person name="Davis C.M."/>
            <person name="Simpson J.R."/>
            <person name="Lauterbach L."/>
            <person name="Steele A.D."/>
            <person name="Gui C."/>
            <person name="Meng S."/>
            <person name="Li G."/>
            <person name="Viehrig K."/>
            <person name="Ye F."/>
            <person name="Su P."/>
            <person name="Kiefer A.F."/>
            <person name="Nichols A."/>
            <person name="Cepeda A.J."/>
            <person name="Yan W."/>
            <person name="Fan B."/>
            <person name="Jiang Y."/>
            <person name="Adhikari A."/>
            <person name="Zheng C.-J."/>
            <person name="Schuster L."/>
            <person name="Cowan T.M."/>
            <person name="Smanski M.J."/>
            <person name="Chevrette M.G."/>
            <person name="De Carvalho L.P.S."/>
            <person name="Shen B."/>
        </authorList>
    </citation>
    <scope>NUCLEOTIDE SEQUENCE [LARGE SCALE GENOMIC DNA]</scope>
    <source>
        <strain evidence="3 4">NPDC033843</strain>
    </source>
</reference>
<evidence type="ECO:0000313" key="4">
    <source>
        <dbReference type="Proteomes" id="UP001550739"/>
    </source>
</evidence>
<comment type="caution">
    <text evidence="3">The sequence shown here is derived from an EMBL/GenBank/DDBJ whole genome shotgun (WGS) entry which is preliminary data.</text>
</comment>
<dbReference type="PANTHER" id="PTHR48050">
    <property type="entry name" value="STEROL 3-BETA-GLUCOSYLTRANSFERASE"/>
    <property type="match status" value="1"/>
</dbReference>
<dbReference type="Proteomes" id="UP001550739">
    <property type="component" value="Unassembled WGS sequence"/>
</dbReference>
<dbReference type="EMBL" id="JBEZVE010000045">
    <property type="protein sequence ID" value="MEU3787545.1"/>
    <property type="molecule type" value="Genomic_DNA"/>
</dbReference>
<keyword evidence="1" id="KW-0808">Transferase</keyword>
<dbReference type="PANTHER" id="PTHR48050:SF13">
    <property type="entry name" value="STEROL 3-BETA-GLUCOSYLTRANSFERASE UGT80A2"/>
    <property type="match status" value="1"/>
</dbReference>